<dbReference type="AlphaFoldDB" id="A0A5S3PHF9"/>
<keyword evidence="2" id="KW-1185">Reference proteome</keyword>
<dbReference type="EMBL" id="VATY01000004">
    <property type="protein sequence ID" value="TMM53704.1"/>
    <property type="molecule type" value="Genomic_DNA"/>
</dbReference>
<dbReference type="Proteomes" id="UP000310314">
    <property type="component" value="Unassembled WGS sequence"/>
</dbReference>
<proteinExistence type="predicted"/>
<comment type="caution">
    <text evidence="1">The sequence shown here is derived from an EMBL/GenBank/DDBJ whole genome shotgun (WGS) entry which is preliminary data.</text>
</comment>
<sequence>MNKKILILIAFLALTANFYGQRRPDREKIKSLKVAFFTERLSLTSQEAQDFWPIYNEYENKREALRKKERTEIRSKIKNADGLSEKDAEKLLEQYISFEDEEEVLDKTFLNDVSKVISAKKTLLLLRAEEEFKRRLIKQYRERRQGGGGFR</sequence>
<evidence type="ECO:0000313" key="2">
    <source>
        <dbReference type="Proteomes" id="UP000310314"/>
    </source>
</evidence>
<evidence type="ECO:0000313" key="1">
    <source>
        <dbReference type="EMBL" id="TMM53704.1"/>
    </source>
</evidence>
<dbReference type="RefSeq" id="WP_138659328.1">
    <property type="nucleotide sequence ID" value="NZ_VATY01000004.1"/>
</dbReference>
<gene>
    <name evidence="1" type="ORF">FEE95_17550</name>
</gene>
<evidence type="ECO:0008006" key="3">
    <source>
        <dbReference type="Google" id="ProtNLM"/>
    </source>
</evidence>
<accession>A0A5S3PHF9</accession>
<dbReference type="OrthoDB" id="675330at2"/>
<reference evidence="1 2" key="1">
    <citation type="submission" date="2019-05" db="EMBL/GenBank/DDBJ databases">
        <authorList>
            <person name="Zhang J.-Y."/>
            <person name="Feg X."/>
            <person name="Du Z.-J."/>
        </authorList>
    </citation>
    <scope>NUCLEOTIDE SEQUENCE [LARGE SCALE GENOMIC DNA]</scope>
    <source>
        <strain evidence="1 2">RZ26</strain>
    </source>
</reference>
<name>A0A5S3PHF9_9FLAO</name>
<organism evidence="1 2">
    <name type="scientific">Maribacter algarum</name>
    <name type="common">ex Zhang et al. 2020</name>
    <dbReference type="NCBI Taxonomy" id="2578118"/>
    <lineage>
        <taxon>Bacteria</taxon>
        <taxon>Pseudomonadati</taxon>
        <taxon>Bacteroidota</taxon>
        <taxon>Flavobacteriia</taxon>
        <taxon>Flavobacteriales</taxon>
        <taxon>Flavobacteriaceae</taxon>
        <taxon>Maribacter</taxon>
    </lineage>
</organism>
<protein>
    <recommendedName>
        <fullName evidence="3">Sensor of ECF-type sigma factor</fullName>
    </recommendedName>
</protein>